<keyword evidence="1" id="KW-0732">Signal</keyword>
<proteinExistence type="predicted"/>
<evidence type="ECO:0000313" key="3">
    <source>
        <dbReference type="EMBL" id="TCK64031.1"/>
    </source>
</evidence>
<dbReference type="EMBL" id="SMGI01000012">
    <property type="protein sequence ID" value="TCK64031.1"/>
    <property type="molecule type" value="Genomic_DNA"/>
</dbReference>
<organism evidence="3 4">
    <name type="scientific">Winogradskyella wandonensis</name>
    <dbReference type="NCBI Taxonomy" id="1442586"/>
    <lineage>
        <taxon>Bacteria</taxon>
        <taxon>Pseudomonadati</taxon>
        <taxon>Bacteroidota</taxon>
        <taxon>Flavobacteriia</taxon>
        <taxon>Flavobacteriales</taxon>
        <taxon>Flavobacteriaceae</taxon>
        <taxon>Winogradskyella</taxon>
    </lineage>
</organism>
<evidence type="ECO:0000313" key="4">
    <source>
        <dbReference type="Proteomes" id="UP000295714"/>
    </source>
</evidence>
<dbReference type="Proteomes" id="UP000295714">
    <property type="component" value="Unassembled WGS sequence"/>
</dbReference>
<feature type="domain" description="Secretion system C-terminal sorting" evidence="2">
    <location>
        <begin position="112"/>
        <end position="167"/>
    </location>
</feature>
<protein>
    <submittedName>
        <fullName evidence="3">Putative secreted protein (Por secretion system target)</fullName>
    </submittedName>
</protein>
<keyword evidence="4" id="KW-1185">Reference proteome</keyword>
<evidence type="ECO:0000259" key="2">
    <source>
        <dbReference type="Pfam" id="PF18962"/>
    </source>
</evidence>
<name>A0A4V2PSU9_9FLAO</name>
<dbReference type="AlphaFoldDB" id="A0A4V2PSU9"/>
<sequence length="168" mass="19249">NSMEENTSYPLIIYTSEDGDNSIKIDELVNIDPTSEMFLHDKELDYYHDFKKGDYEFFLNAGYYDNRFEIVFYNPNAQSLGTDDDIINQDKLDVRYANNIDKLVLINPHGLKVNDIQLFNILGQHVLSIEDIKSENLSQYNVGNLNPGTYIIKLNTVSGSVSKKVLIN</sequence>
<feature type="non-terminal residue" evidence="3">
    <location>
        <position position="1"/>
    </location>
</feature>
<dbReference type="RefSeq" id="WP_132706180.1">
    <property type="nucleotide sequence ID" value="NZ_SMGI01000012.1"/>
</dbReference>
<evidence type="ECO:0000256" key="1">
    <source>
        <dbReference type="ARBA" id="ARBA00022729"/>
    </source>
</evidence>
<accession>A0A4V2PSU9</accession>
<dbReference type="InterPro" id="IPR026444">
    <property type="entry name" value="Secre_tail"/>
</dbReference>
<dbReference type="Pfam" id="PF18962">
    <property type="entry name" value="Por_Secre_tail"/>
    <property type="match status" value="1"/>
</dbReference>
<comment type="caution">
    <text evidence="3">The sequence shown here is derived from an EMBL/GenBank/DDBJ whole genome shotgun (WGS) entry which is preliminary data.</text>
</comment>
<gene>
    <name evidence="3" type="ORF">DFQ05_2755</name>
</gene>
<dbReference type="NCBIfam" id="TIGR04183">
    <property type="entry name" value="Por_Secre_tail"/>
    <property type="match status" value="1"/>
</dbReference>
<reference evidence="3 4" key="1">
    <citation type="journal article" date="2015" name="Stand. Genomic Sci.">
        <title>Genomic Encyclopedia of Bacterial and Archaeal Type Strains, Phase III: the genomes of soil and plant-associated and newly described type strains.</title>
        <authorList>
            <person name="Whitman W.B."/>
            <person name="Woyke T."/>
            <person name="Klenk H.P."/>
            <person name="Zhou Y."/>
            <person name="Lilburn T.G."/>
            <person name="Beck B.J."/>
            <person name="De Vos P."/>
            <person name="Vandamme P."/>
            <person name="Eisen J.A."/>
            <person name="Garrity G."/>
            <person name="Hugenholtz P."/>
            <person name="Kyrpides N.C."/>
        </authorList>
    </citation>
    <scope>NUCLEOTIDE SEQUENCE [LARGE SCALE GENOMIC DNA]</scope>
    <source>
        <strain evidence="3 4">CECT 8445</strain>
    </source>
</reference>